<organism evidence="1 2">
    <name type="scientific">Pluteus cervinus</name>
    <dbReference type="NCBI Taxonomy" id="181527"/>
    <lineage>
        <taxon>Eukaryota</taxon>
        <taxon>Fungi</taxon>
        <taxon>Dikarya</taxon>
        <taxon>Basidiomycota</taxon>
        <taxon>Agaricomycotina</taxon>
        <taxon>Agaricomycetes</taxon>
        <taxon>Agaricomycetidae</taxon>
        <taxon>Agaricales</taxon>
        <taxon>Pluteineae</taxon>
        <taxon>Pluteaceae</taxon>
        <taxon>Pluteus</taxon>
    </lineage>
</organism>
<dbReference type="EMBL" id="ML208793">
    <property type="protein sequence ID" value="TFK60319.1"/>
    <property type="molecule type" value="Genomic_DNA"/>
</dbReference>
<sequence length="367" mass="38006">MSNWYFGILAFDKREGYINVQNGPVLSLNVMAILPAISLVSVVLYLSGNALAAVPLYGQCGGANWTGETTCVSGATCSYSNEYYSQCVAGSATTTRATTTSRSSTSTSTRPTTTSTRASTTTTSAPTATIPPPAGITTVLPASAGYTALPTASIISGHFDGRMVKYDRKGSSGACQEQDETGEAEAVFILQSGASISNVIIGKDQAEGIHCRGPCNVTNVWWEDVCEDAITIKQTGSGDVTYINGGGAFNAEDKVVQHNGAGRVSISNFFASSFGKLYRACGNCDERYARHVTISNVCLRGGKEGVGINSNFGDTATLSNVKTDGKPSGSNVCCTYEGVASGSEPDKIGCGDGYDACSYTASSVGSC</sequence>
<protein>
    <submittedName>
        <fullName evidence="1">Uncharacterized protein</fullName>
    </submittedName>
</protein>
<dbReference type="Proteomes" id="UP000308600">
    <property type="component" value="Unassembled WGS sequence"/>
</dbReference>
<accession>A0ACD3A4V1</accession>
<evidence type="ECO:0000313" key="1">
    <source>
        <dbReference type="EMBL" id="TFK60319.1"/>
    </source>
</evidence>
<gene>
    <name evidence="1" type="ORF">BDN72DRAFT_535054</name>
</gene>
<name>A0ACD3A4V1_9AGAR</name>
<proteinExistence type="predicted"/>
<evidence type="ECO:0000313" key="2">
    <source>
        <dbReference type="Proteomes" id="UP000308600"/>
    </source>
</evidence>
<reference evidence="1 2" key="1">
    <citation type="journal article" date="2019" name="Nat. Ecol. Evol.">
        <title>Megaphylogeny resolves global patterns of mushroom evolution.</title>
        <authorList>
            <person name="Varga T."/>
            <person name="Krizsan K."/>
            <person name="Foldi C."/>
            <person name="Dima B."/>
            <person name="Sanchez-Garcia M."/>
            <person name="Sanchez-Ramirez S."/>
            <person name="Szollosi G.J."/>
            <person name="Szarkandi J.G."/>
            <person name="Papp V."/>
            <person name="Albert L."/>
            <person name="Andreopoulos W."/>
            <person name="Angelini C."/>
            <person name="Antonin V."/>
            <person name="Barry K.W."/>
            <person name="Bougher N.L."/>
            <person name="Buchanan P."/>
            <person name="Buyck B."/>
            <person name="Bense V."/>
            <person name="Catcheside P."/>
            <person name="Chovatia M."/>
            <person name="Cooper J."/>
            <person name="Damon W."/>
            <person name="Desjardin D."/>
            <person name="Finy P."/>
            <person name="Geml J."/>
            <person name="Haridas S."/>
            <person name="Hughes K."/>
            <person name="Justo A."/>
            <person name="Karasinski D."/>
            <person name="Kautmanova I."/>
            <person name="Kiss B."/>
            <person name="Kocsube S."/>
            <person name="Kotiranta H."/>
            <person name="LaButti K.M."/>
            <person name="Lechner B.E."/>
            <person name="Liimatainen K."/>
            <person name="Lipzen A."/>
            <person name="Lukacs Z."/>
            <person name="Mihaltcheva S."/>
            <person name="Morgado L.N."/>
            <person name="Niskanen T."/>
            <person name="Noordeloos M.E."/>
            <person name="Ohm R.A."/>
            <person name="Ortiz-Santana B."/>
            <person name="Ovrebo C."/>
            <person name="Racz N."/>
            <person name="Riley R."/>
            <person name="Savchenko A."/>
            <person name="Shiryaev A."/>
            <person name="Soop K."/>
            <person name="Spirin V."/>
            <person name="Szebenyi C."/>
            <person name="Tomsovsky M."/>
            <person name="Tulloss R.E."/>
            <person name="Uehling J."/>
            <person name="Grigoriev I.V."/>
            <person name="Vagvolgyi C."/>
            <person name="Papp T."/>
            <person name="Martin F.M."/>
            <person name="Miettinen O."/>
            <person name="Hibbett D.S."/>
            <person name="Nagy L.G."/>
        </authorList>
    </citation>
    <scope>NUCLEOTIDE SEQUENCE [LARGE SCALE GENOMIC DNA]</scope>
    <source>
        <strain evidence="1 2">NL-1719</strain>
    </source>
</reference>
<keyword evidence="2" id="KW-1185">Reference proteome</keyword>